<evidence type="ECO:0008006" key="3">
    <source>
        <dbReference type="Google" id="ProtNLM"/>
    </source>
</evidence>
<name>A0ABU6BBR1_9BACL</name>
<keyword evidence="2" id="KW-1185">Reference proteome</keyword>
<gene>
    <name evidence="1" type="ORF">EP10_000186</name>
</gene>
<comment type="caution">
    <text evidence="1">The sequence shown here is derived from an EMBL/GenBank/DDBJ whole genome shotgun (WGS) entry which is preliminary data.</text>
</comment>
<dbReference type="Proteomes" id="UP000029267">
    <property type="component" value="Unassembled WGS sequence"/>
</dbReference>
<proteinExistence type="predicted"/>
<organism evidence="1 2">
    <name type="scientific">Geobacillus icigianus</name>
    <dbReference type="NCBI Taxonomy" id="1430331"/>
    <lineage>
        <taxon>Bacteria</taxon>
        <taxon>Bacillati</taxon>
        <taxon>Bacillota</taxon>
        <taxon>Bacilli</taxon>
        <taxon>Bacillales</taxon>
        <taxon>Anoxybacillaceae</taxon>
        <taxon>Geobacillus</taxon>
    </lineage>
</organism>
<protein>
    <recommendedName>
        <fullName evidence="3">Abortive phage infection protein</fullName>
    </recommendedName>
</protein>
<sequence length="65" mass="7664">MMNEAWAVQKINELRNGVISELLVKKEDFLLFRSVLIQQPDFKQFRGIAQRGGHVLYHYMDTPRS</sequence>
<evidence type="ECO:0000313" key="2">
    <source>
        <dbReference type="Proteomes" id="UP000029267"/>
    </source>
</evidence>
<reference evidence="1 2" key="1">
    <citation type="journal article" date="2014" name="Genome Announc.">
        <title>Draft Genome Sequence of Geobacillus icigianus Strain G1w1T Isolated from Hot Springs in the Valley of Geysers, Kamchatka (Russian Federation).</title>
        <authorList>
            <person name="Bryanskaya A.V."/>
            <person name="Rozanov A.S."/>
            <person name="Logacheva M.D."/>
            <person name="Kotenko A.V."/>
            <person name="Peltek S.E."/>
        </authorList>
    </citation>
    <scope>NUCLEOTIDE SEQUENCE [LARGE SCALE GENOMIC DNA]</scope>
    <source>
        <strain evidence="1 2">G1w1</strain>
    </source>
</reference>
<evidence type="ECO:0000313" key="1">
    <source>
        <dbReference type="EMBL" id="MEB3749347.1"/>
    </source>
</evidence>
<dbReference type="EMBL" id="JPYA02000001">
    <property type="protein sequence ID" value="MEB3749347.1"/>
    <property type="molecule type" value="Genomic_DNA"/>
</dbReference>
<accession>A0ABU6BBR1</accession>